<dbReference type="PANTHER" id="PTHR12631:SF10">
    <property type="entry name" value="BETA-XYLOSIDASE-LIKE PROTEIN-RELATED"/>
    <property type="match status" value="1"/>
</dbReference>
<organism evidence="2 3">
    <name type="scientific">Victivallis vadensis</name>
    <dbReference type="NCBI Taxonomy" id="172901"/>
    <lineage>
        <taxon>Bacteria</taxon>
        <taxon>Pseudomonadati</taxon>
        <taxon>Lentisphaerota</taxon>
        <taxon>Lentisphaeria</taxon>
        <taxon>Victivallales</taxon>
        <taxon>Victivallaceae</taxon>
        <taxon>Victivallis</taxon>
    </lineage>
</organism>
<proteinExistence type="predicted"/>
<accession>A0A2U1AI82</accession>
<dbReference type="Gene3D" id="2.60.40.1190">
    <property type="match status" value="1"/>
</dbReference>
<gene>
    <name evidence="2" type="ORF">C8D82_13623</name>
</gene>
<dbReference type="AlphaFoldDB" id="A0A2U1AI82"/>
<sequence>MMKLFSFSLLLFAVSALPAAPSWIWLPDRSRSAAFRKTVTLDEEVRSAVFHIACDGRALLYINGKLPFRGTDTPWLNLAVLKVQRYDLGKAFTKGENVFAVTAWPGEHGAGFICKGEIVLKSGRTVTVDSGPSFLAFDRESLRVPGEELWQSRNPSGWNLPGGDFSHWKPAKVLGPAEHPSYRDRVDTAPLRRDDCFSAAPEKQGRLMLDDFSDISSWLGGPRRGHAPAATRPVHFSFGSVPAPERDDGFCGELRFAFREKNGVAAFIKNAVYQTWSRPAAITFAADPAGRDGALSFEFEDKAGKRFRTAELAVSGSGWKNYTLPFDRTTVPEFDRLAFPVAMRSLQFRLREPGNGVIRLDDIAYLADVSNPRKQLEIRSEYRQLAHAPGERVRLGFRVRNALARSVECRFELRVFSPEGELLRRQRASAEIGAASVQMIRFDLDGFSRIAPYRIELAADNGSVRNTFQGWLGVFRPNGRRLNHGPMYFGIEDQEFHTAPYEAGLHVEWMKLLGVDLLRGIFMGGAAQYERGAQTGLEAFAKLWRPHFDAGLELLLDYAADVPPWTISDAKKKNDPNWHRNRMSDLPEMLAEHIADVAKFIAVHPQIRYFEWLNEPDLGGFGGTADEYIASLKLVYPILKQYAPQLKVTTGGMVVTHPYGKPGFTRRVYRECADFYDVAAFHCHDDIETYKRYQAEIEKLAPGKPVANTEAGSRSYQSAPELFFIQAAVLVKKIAYAKSRGSEFYIWFMLQDYWDKYVNADDSFGLVTVDNQPKPSFLAYNELIRRLAGLAPAPAAELDPRLETLRFTGKEREVFVCWPRQDSGNFLFALRSGADVVRTDIFGSSETIRPRNGIAMLTSSALPFYLSAPPGAVSPGIQPLTPRGRRSGIPGGSCRCRFTLTNPLPETACLELAVNGRKLARRLEPGASADLELPLIIPADALPGTVAKIPARLRLGETEQPAELEIAVALPVPPAGTPPHPLRLDSAAQLTELAFDPVTPRWSGPDDLSATIRINHDMKNLLFDIEVRDQEHCTPFDGDRIWKNDSIQVALSPEDGKQVTELTVSGSTRDRAAVWRHRAPDAAQKGSWPIQAEVVRDSGVTRYRFAVPLAETGIPAHSGTRFRLSLLVNDNDGGKRLRLMEFSRGIENDKSPELFGRARLL</sequence>
<comment type="caution">
    <text evidence="2">The sequence shown here is derived from an EMBL/GenBank/DDBJ whole genome shotgun (WGS) entry which is preliminary data.</text>
</comment>
<dbReference type="InterPro" id="IPR051923">
    <property type="entry name" value="Glycosyl_Hydrolase_39"/>
</dbReference>
<keyword evidence="3" id="KW-1185">Reference proteome</keyword>
<dbReference type="SUPFAM" id="SSF49344">
    <property type="entry name" value="CBD9-like"/>
    <property type="match status" value="1"/>
</dbReference>
<protein>
    <recommendedName>
        <fullName evidence="4">Carbohydrate binding protein with CBM9 domain</fullName>
    </recommendedName>
</protein>
<dbReference type="GeneID" id="78296821"/>
<evidence type="ECO:0000313" key="2">
    <source>
        <dbReference type="EMBL" id="PVY36108.1"/>
    </source>
</evidence>
<dbReference type="EMBL" id="QEKH01000036">
    <property type="protein sequence ID" value="PVY36108.1"/>
    <property type="molecule type" value="Genomic_DNA"/>
</dbReference>
<name>A0A2U1AI82_9BACT</name>
<evidence type="ECO:0000256" key="1">
    <source>
        <dbReference type="SAM" id="SignalP"/>
    </source>
</evidence>
<keyword evidence="1" id="KW-0732">Signal</keyword>
<dbReference type="CDD" id="cd09621">
    <property type="entry name" value="CBM9_like_5"/>
    <property type="match status" value="1"/>
</dbReference>
<evidence type="ECO:0008006" key="4">
    <source>
        <dbReference type="Google" id="ProtNLM"/>
    </source>
</evidence>
<dbReference type="PANTHER" id="PTHR12631">
    <property type="entry name" value="ALPHA-L-IDURONIDASE"/>
    <property type="match status" value="1"/>
</dbReference>
<evidence type="ECO:0000313" key="3">
    <source>
        <dbReference type="Proteomes" id="UP000245959"/>
    </source>
</evidence>
<dbReference type="Proteomes" id="UP000245959">
    <property type="component" value="Unassembled WGS sequence"/>
</dbReference>
<dbReference type="GO" id="GO:0004553">
    <property type="term" value="F:hydrolase activity, hydrolyzing O-glycosyl compounds"/>
    <property type="evidence" value="ECO:0007669"/>
    <property type="project" value="TreeGrafter"/>
</dbReference>
<dbReference type="InterPro" id="IPR017853">
    <property type="entry name" value="GH"/>
</dbReference>
<dbReference type="SUPFAM" id="SSF51445">
    <property type="entry name" value="(Trans)glycosidases"/>
    <property type="match status" value="1"/>
</dbReference>
<feature type="signal peptide" evidence="1">
    <location>
        <begin position="1"/>
        <end position="19"/>
    </location>
</feature>
<reference evidence="2 3" key="1">
    <citation type="submission" date="2018-04" db="EMBL/GenBank/DDBJ databases">
        <title>Genomic Encyclopedia of Type Strains, Phase IV (KMG-IV): sequencing the most valuable type-strain genomes for metagenomic binning, comparative biology and taxonomic classification.</title>
        <authorList>
            <person name="Goeker M."/>
        </authorList>
    </citation>
    <scope>NUCLEOTIDE SEQUENCE [LARGE SCALE GENOMIC DNA]</scope>
    <source>
        <strain evidence="2 3">DSM 14823</strain>
    </source>
</reference>
<dbReference type="Gene3D" id="3.20.20.80">
    <property type="entry name" value="Glycosidases"/>
    <property type="match status" value="1"/>
</dbReference>
<dbReference type="Gene3D" id="2.60.120.260">
    <property type="entry name" value="Galactose-binding domain-like"/>
    <property type="match status" value="1"/>
</dbReference>
<dbReference type="RefSeq" id="WP_116885552.1">
    <property type="nucleotide sequence ID" value="NZ_CABMMC010000120.1"/>
</dbReference>
<feature type="chain" id="PRO_5015756411" description="Carbohydrate binding protein with CBM9 domain" evidence="1">
    <location>
        <begin position="20"/>
        <end position="1161"/>
    </location>
</feature>